<name>A0A7J9LBY4_GOSSC</name>
<dbReference type="AlphaFoldDB" id="A0A7J9LBY4"/>
<proteinExistence type="predicted"/>
<gene>
    <name evidence="1" type="ORF">Goshw_025596</name>
</gene>
<dbReference type="EMBL" id="JABFAF010000005">
    <property type="protein sequence ID" value="MBA0856255.1"/>
    <property type="molecule type" value="Genomic_DNA"/>
</dbReference>
<dbReference type="InterPro" id="IPR038499">
    <property type="entry name" value="BRO1_sf"/>
</dbReference>
<dbReference type="PANTHER" id="PTHR23032">
    <property type="entry name" value="BRO1 DOMAIN-CONTAINING PROTEIN BROX"/>
    <property type="match status" value="1"/>
</dbReference>
<dbReference type="PANTHER" id="PTHR23032:SF13">
    <property type="entry name" value="BRO1 DOMAIN-CONTAINING PROTEIN BROX"/>
    <property type="match status" value="1"/>
</dbReference>
<reference evidence="1 2" key="1">
    <citation type="journal article" date="2019" name="Genome Biol. Evol.">
        <title>Insights into the evolution of the New World diploid cottons (Gossypium, subgenus Houzingenia) based on genome sequencing.</title>
        <authorList>
            <person name="Grover C.E."/>
            <person name="Arick M.A. 2nd"/>
            <person name="Thrash A."/>
            <person name="Conover J.L."/>
            <person name="Sanders W.S."/>
            <person name="Peterson D.G."/>
            <person name="Frelichowski J.E."/>
            <person name="Scheffler J.A."/>
            <person name="Scheffler B.E."/>
            <person name="Wendel J.F."/>
        </authorList>
    </citation>
    <scope>NUCLEOTIDE SEQUENCE [LARGE SCALE GENOMIC DNA]</scope>
    <source>
        <strain evidence="1">1</strain>
        <tissue evidence="1">Leaf</tissue>
    </source>
</reference>
<protein>
    <submittedName>
        <fullName evidence="1">Uncharacterized protein</fullName>
    </submittedName>
</protein>
<dbReference type="Gene3D" id="1.25.40.280">
    <property type="entry name" value="alix/aip1 like domains"/>
    <property type="match status" value="1"/>
</dbReference>
<evidence type="ECO:0000313" key="2">
    <source>
        <dbReference type="Proteomes" id="UP000593576"/>
    </source>
</evidence>
<dbReference type="InterPro" id="IPR038898">
    <property type="entry name" value="BROX"/>
</dbReference>
<sequence length="198" mass="22301">MAIDSTKATLAVKRRLACEMVKYWQQAQDNIMNLPLSNGWGEKHRLFIKWKYIEAKGVWAMPPATAFLRESSCRPSAYGGNLMSWKSKKQDVVARSNAEADYRAMTLVTCELIWLKQLLQELELETVSPMKLICDNQAALHIASNPAAAYYYHGLILDEGNTEKSHGMAVAALQAADEYFKESKRACEVFNAAHPLSR</sequence>
<dbReference type="OrthoDB" id="414945at2759"/>
<accession>A0A7J9LBY4</accession>
<evidence type="ECO:0000313" key="1">
    <source>
        <dbReference type="EMBL" id="MBA0856255.1"/>
    </source>
</evidence>
<keyword evidence="2" id="KW-1185">Reference proteome</keyword>
<dbReference type="CDD" id="cd09272">
    <property type="entry name" value="RNase_HI_RT_Ty1"/>
    <property type="match status" value="1"/>
</dbReference>
<organism evidence="1 2">
    <name type="scientific">Gossypium schwendimanii</name>
    <name type="common">Cotton</name>
    <dbReference type="NCBI Taxonomy" id="34291"/>
    <lineage>
        <taxon>Eukaryota</taxon>
        <taxon>Viridiplantae</taxon>
        <taxon>Streptophyta</taxon>
        <taxon>Embryophyta</taxon>
        <taxon>Tracheophyta</taxon>
        <taxon>Spermatophyta</taxon>
        <taxon>Magnoliopsida</taxon>
        <taxon>eudicotyledons</taxon>
        <taxon>Gunneridae</taxon>
        <taxon>Pentapetalae</taxon>
        <taxon>rosids</taxon>
        <taxon>malvids</taxon>
        <taxon>Malvales</taxon>
        <taxon>Malvaceae</taxon>
        <taxon>Malvoideae</taxon>
        <taxon>Gossypium</taxon>
    </lineage>
</organism>
<dbReference type="Proteomes" id="UP000593576">
    <property type="component" value="Unassembled WGS sequence"/>
</dbReference>
<comment type="caution">
    <text evidence="1">The sequence shown here is derived from an EMBL/GenBank/DDBJ whole genome shotgun (WGS) entry which is preliminary data.</text>
</comment>